<proteinExistence type="predicted"/>
<protein>
    <submittedName>
        <fullName evidence="1">Uncharacterized protein</fullName>
    </submittedName>
</protein>
<accession>A0ACB9MWB7</accession>
<dbReference type="EMBL" id="CM039433">
    <property type="protein sequence ID" value="KAI4327286.1"/>
    <property type="molecule type" value="Genomic_DNA"/>
</dbReference>
<name>A0ACB9MWB7_BAUVA</name>
<comment type="caution">
    <text evidence="1">The sequence shown here is derived from an EMBL/GenBank/DDBJ whole genome shotgun (WGS) entry which is preliminary data.</text>
</comment>
<sequence>MEISSANDNCLFPDHLGMEDSNIFDEEYYQYQYQFQSEMDSLMGFPVAVEEVELQPSLSGSGDSYSSYNNNNNNSNCLISKRSVESPESVIGPRPTKQLKTSNSSSVTPTHLMPSTSSSSQIISFDNSSVVNNLHSTVSDIKRKPKIEANDISHDLDFSSFFTGDHRTMFKYDTPTTKSKTPAVARNPVQAQDHVLAERKRREKLTQRFIALSAILPGLKKMDKASVLGAAIKHVENLRERVKTLEEQVTKKTVESAVFVNRSVLSADDIAATSSSDGNSDQPFPEIEARVSGEDVLIIIHCDKHIACVPTVLCELQKLHLAVQSSSFLPFGTTTLHLTVVARMGKEYSMTTKELVKSLRKALRQIVDVLSFCLFVHPGFLEQSKPCDGVSVSSALRCLNL</sequence>
<evidence type="ECO:0000313" key="1">
    <source>
        <dbReference type="EMBL" id="KAI4327286.1"/>
    </source>
</evidence>
<gene>
    <name evidence="1" type="ORF">L6164_019765</name>
</gene>
<dbReference type="Proteomes" id="UP000828941">
    <property type="component" value="Chromosome 8"/>
</dbReference>
<organism evidence="1 2">
    <name type="scientific">Bauhinia variegata</name>
    <name type="common">Purple orchid tree</name>
    <name type="synonym">Phanera variegata</name>
    <dbReference type="NCBI Taxonomy" id="167791"/>
    <lineage>
        <taxon>Eukaryota</taxon>
        <taxon>Viridiplantae</taxon>
        <taxon>Streptophyta</taxon>
        <taxon>Embryophyta</taxon>
        <taxon>Tracheophyta</taxon>
        <taxon>Spermatophyta</taxon>
        <taxon>Magnoliopsida</taxon>
        <taxon>eudicotyledons</taxon>
        <taxon>Gunneridae</taxon>
        <taxon>Pentapetalae</taxon>
        <taxon>rosids</taxon>
        <taxon>fabids</taxon>
        <taxon>Fabales</taxon>
        <taxon>Fabaceae</taxon>
        <taxon>Cercidoideae</taxon>
        <taxon>Cercideae</taxon>
        <taxon>Bauhiniinae</taxon>
        <taxon>Bauhinia</taxon>
    </lineage>
</organism>
<keyword evidence="2" id="KW-1185">Reference proteome</keyword>
<evidence type="ECO:0000313" key="2">
    <source>
        <dbReference type="Proteomes" id="UP000828941"/>
    </source>
</evidence>
<reference evidence="1 2" key="1">
    <citation type="journal article" date="2022" name="DNA Res.">
        <title>Chromosomal-level genome assembly of the orchid tree Bauhinia variegata (Leguminosae; Cercidoideae) supports the allotetraploid origin hypothesis of Bauhinia.</title>
        <authorList>
            <person name="Zhong Y."/>
            <person name="Chen Y."/>
            <person name="Zheng D."/>
            <person name="Pang J."/>
            <person name="Liu Y."/>
            <person name="Luo S."/>
            <person name="Meng S."/>
            <person name="Qian L."/>
            <person name="Wei D."/>
            <person name="Dai S."/>
            <person name="Zhou R."/>
        </authorList>
    </citation>
    <scope>NUCLEOTIDE SEQUENCE [LARGE SCALE GENOMIC DNA]</scope>
    <source>
        <strain evidence="1">BV-YZ2020</strain>
    </source>
</reference>